<name>A0ABX7EV98_9HYPH</name>
<evidence type="ECO:0000313" key="3">
    <source>
        <dbReference type="Proteomes" id="UP000596351"/>
    </source>
</evidence>
<dbReference type="InterPro" id="IPR035093">
    <property type="entry name" value="RelE/ParE_toxin_dom_sf"/>
</dbReference>
<keyword evidence="3" id="KW-1185">Reference proteome</keyword>
<proteinExistence type="predicted"/>
<keyword evidence="1" id="KW-1277">Toxin-antitoxin system</keyword>
<dbReference type="Proteomes" id="UP000596351">
    <property type="component" value="Chromosome"/>
</dbReference>
<organism evidence="2 3">
    <name type="scientific">Rhizobium rosettiformans</name>
    <dbReference type="NCBI Taxonomy" id="1368430"/>
    <lineage>
        <taxon>Bacteria</taxon>
        <taxon>Pseudomonadati</taxon>
        <taxon>Pseudomonadota</taxon>
        <taxon>Alphaproteobacteria</taxon>
        <taxon>Hyphomicrobiales</taxon>
        <taxon>Rhizobiaceae</taxon>
        <taxon>Rhizobium/Agrobacterium group</taxon>
        <taxon>Rhizobium</taxon>
    </lineage>
</organism>
<dbReference type="RefSeq" id="WP_203013718.1">
    <property type="nucleotide sequence ID" value="NZ_CP032405.1"/>
</dbReference>
<evidence type="ECO:0000256" key="1">
    <source>
        <dbReference type="ARBA" id="ARBA00022649"/>
    </source>
</evidence>
<protein>
    <submittedName>
        <fullName evidence="2">Type II toxin-antitoxin system RelE/ParE family toxin</fullName>
    </submittedName>
</protein>
<evidence type="ECO:0000313" key="2">
    <source>
        <dbReference type="EMBL" id="QRF52259.1"/>
    </source>
</evidence>
<dbReference type="InterPro" id="IPR007712">
    <property type="entry name" value="RelE/ParE_toxin"/>
</dbReference>
<gene>
    <name evidence="2" type="ORF">D4A92_12845</name>
</gene>
<dbReference type="Pfam" id="PF05016">
    <property type="entry name" value="ParE_toxin"/>
    <property type="match status" value="1"/>
</dbReference>
<accession>A0ABX7EV98</accession>
<dbReference type="Gene3D" id="3.30.2310.20">
    <property type="entry name" value="RelE-like"/>
    <property type="match status" value="1"/>
</dbReference>
<sequence>MSRKLHYSESFFRDMQRYYRQLATVNPPAADKVYDAVAHHLVLLVDFPMIGRRVNVYVDTIMLREILVPFGQAGYIILFEVVDADTLSILAIRHQREDDYR</sequence>
<dbReference type="EMBL" id="CP032405">
    <property type="protein sequence ID" value="QRF52259.1"/>
    <property type="molecule type" value="Genomic_DNA"/>
</dbReference>
<reference evidence="2 3" key="1">
    <citation type="submission" date="2018-09" db="EMBL/GenBank/DDBJ databases">
        <title>Rhizobium sp. MAE2-X.</title>
        <authorList>
            <person name="Lee Y."/>
            <person name="Jeon C.O."/>
        </authorList>
    </citation>
    <scope>NUCLEOTIDE SEQUENCE [LARGE SCALE GENOMIC DNA]</scope>
    <source>
        <strain evidence="2 3">MAE2-X</strain>
    </source>
</reference>